<dbReference type="InterPro" id="IPR008928">
    <property type="entry name" value="6-hairpin_glycosidase_sf"/>
</dbReference>
<dbReference type="InterPro" id="IPR012341">
    <property type="entry name" value="6hp_glycosidase-like_sf"/>
</dbReference>
<dbReference type="SUPFAM" id="SSF48208">
    <property type="entry name" value="Six-hairpin glycosidases"/>
    <property type="match status" value="1"/>
</dbReference>
<keyword evidence="7" id="KW-1185">Reference proteome</keyword>
<dbReference type="GO" id="GO:0005993">
    <property type="term" value="P:trehalose catabolic process"/>
    <property type="evidence" value="ECO:0007669"/>
    <property type="project" value="TreeGrafter"/>
</dbReference>
<accession>A0A915PKZ4</accession>
<proteinExistence type="inferred from homology"/>
<dbReference type="Proteomes" id="UP000887581">
    <property type="component" value="Unplaced"/>
</dbReference>
<dbReference type="PANTHER" id="PTHR23403:SF5">
    <property type="entry name" value="TREHALASE"/>
    <property type="match status" value="1"/>
</dbReference>
<organism evidence="7 8">
    <name type="scientific">Setaria digitata</name>
    <dbReference type="NCBI Taxonomy" id="48799"/>
    <lineage>
        <taxon>Eukaryota</taxon>
        <taxon>Metazoa</taxon>
        <taxon>Ecdysozoa</taxon>
        <taxon>Nematoda</taxon>
        <taxon>Chromadorea</taxon>
        <taxon>Rhabditida</taxon>
        <taxon>Spirurina</taxon>
        <taxon>Spiruromorpha</taxon>
        <taxon>Filarioidea</taxon>
        <taxon>Setariidae</taxon>
        <taxon>Setaria</taxon>
    </lineage>
</organism>
<evidence type="ECO:0000256" key="5">
    <source>
        <dbReference type="ARBA" id="ARBA00023295"/>
    </source>
</evidence>
<evidence type="ECO:0000256" key="3">
    <source>
        <dbReference type="ARBA" id="ARBA00019905"/>
    </source>
</evidence>
<dbReference type="EC" id="3.2.1.28" evidence="2 6"/>
<evidence type="ECO:0000256" key="4">
    <source>
        <dbReference type="ARBA" id="ARBA00022801"/>
    </source>
</evidence>
<keyword evidence="5 6" id="KW-0326">Glycosidase</keyword>
<evidence type="ECO:0000256" key="1">
    <source>
        <dbReference type="ARBA" id="ARBA00005615"/>
    </source>
</evidence>
<name>A0A915PKZ4_9BILA</name>
<keyword evidence="4 6" id="KW-0378">Hydrolase</keyword>
<dbReference type="GO" id="GO:0004555">
    <property type="term" value="F:alpha,alpha-trehalase activity"/>
    <property type="evidence" value="ECO:0007669"/>
    <property type="project" value="UniProtKB-EC"/>
</dbReference>
<comment type="similarity">
    <text evidence="1 6">Belongs to the glycosyl hydrolase 37 family.</text>
</comment>
<protein>
    <recommendedName>
        <fullName evidence="3 6">Trehalase</fullName>
        <ecNumber evidence="2 6">3.2.1.28</ecNumber>
    </recommendedName>
    <alternativeName>
        <fullName evidence="6">Alpha-trehalose glucohydrolase</fullName>
    </alternativeName>
</protein>
<dbReference type="Pfam" id="PF01204">
    <property type="entry name" value="Trehalase"/>
    <property type="match status" value="1"/>
</dbReference>
<evidence type="ECO:0000313" key="7">
    <source>
        <dbReference type="Proteomes" id="UP000887581"/>
    </source>
</evidence>
<dbReference type="WBParaSite" id="sdigi.contig1316.g10325.t1">
    <property type="protein sequence ID" value="sdigi.contig1316.g10325.t1"/>
    <property type="gene ID" value="sdigi.contig1316.g10325"/>
</dbReference>
<evidence type="ECO:0000256" key="2">
    <source>
        <dbReference type="ARBA" id="ARBA00012757"/>
    </source>
</evidence>
<dbReference type="AlphaFoldDB" id="A0A915PKZ4"/>
<dbReference type="PANTHER" id="PTHR23403">
    <property type="entry name" value="TREHALASE"/>
    <property type="match status" value="1"/>
</dbReference>
<sequence length="295" mass="33484">MKTIETTNVIPVDLQALLCWNARILKYFAEIIGDNDGKAKFGETEEEIRRTVNVLLYNKTEKAWLDYNIRDKSHNTLYYLATAMPLFTKCHAELDIDISNKFIEFMNRFHVLEYPNGVPTSLNNTGQQWDLPNGWPPLQHIVIEGMRKSDNPEAQNLAFKLARKWVLANYKVFKKTSKMWEKIDVTGTVPKPGKGGEYNVQDGFGWTNGVILDLLSTYYDSIKVEETDDKFPSQVTTSKIESPKNKSSKITSFRIKDSKKIALETKAPQVACGRLGSVGKDGFGDIAANIKCQCW</sequence>
<dbReference type="PROSITE" id="PS00928">
    <property type="entry name" value="TREHALASE_2"/>
    <property type="match status" value="1"/>
</dbReference>
<comment type="catalytic activity">
    <reaction evidence="6">
        <text>alpha,alpha-trehalose + H2O = alpha-D-glucose + beta-D-glucose</text>
        <dbReference type="Rhea" id="RHEA:32675"/>
        <dbReference type="ChEBI" id="CHEBI:15377"/>
        <dbReference type="ChEBI" id="CHEBI:15903"/>
        <dbReference type="ChEBI" id="CHEBI:16551"/>
        <dbReference type="ChEBI" id="CHEBI:17925"/>
        <dbReference type="EC" id="3.2.1.28"/>
    </reaction>
</comment>
<evidence type="ECO:0000256" key="6">
    <source>
        <dbReference type="RuleBase" id="RU361180"/>
    </source>
</evidence>
<dbReference type="PRINTS" id="PR00744">
    <property type="entry name" value="GLHYDRLASE37"/>
</dbReference>
<reference evidence="8" key="1">
    <citation type="submission" date="2022-11" db="UniProtKB">
        <authorList>
            <consortium name="WormBaseParasite"/>
        </authorList>
    </citation>
    <scope>IDENTIFICATION</scope>
</reference>
<dbReference type="InterPro" id="IPR018232">
    <property type="entry name" value="Glyco_hydro_37_CS"/>
</dbReference>
<dbReference type="InterPro" id="IPR001661">
    <property type="entry name" value="Glyco_hydro_37"/>
</dbReference>
<evidence type="ECO:0000313" key="8">
    <source>
        <dbReference type="WBParaSite" id="sdigi.contig1316.g10325.t1"/>
    </source>
</evidence>
<dbReference type="Gene3D" id="1.50.10.10">
    <property type="match status" value="1"/>
</dbReference>